<evidence type="ECO:0000256" key="1">
    <source>
        <dbReference type="SAM" id="SignalP"/>
    </source>
</evidence>
<dbReference type="EMBL" id="CP042436">
    <property type="protein sequence ID" value="QEC63210.1"/>
    <property type="molecule type" value="Genomic_DNA"/>
</dbReference>
<keyword evidence="3" id="KW-1185">Reference proteome</keyword>
<dbReference type="RefSeq" id="WP_147031786.1">
    <property type="nucleotide sequence ID" value="NZ_CP042436.1"/>
</dbReference>
<accession>A0A5B8UVR2</accession>
<keyword evidence="1" id="KW-0732">Signal</keyword>
<name>A0A5B8UVR2_9SPHI</name>
<reference evidence="2 3" key="1">
    <citation type="journal article" date="2017" name="Curr. Microbiol.">
        <title>Mucilaginibacter ginsenosidivorans sp. nov., Isolated from Soil of Ginseng Field.</title>
        <authorList>
            <person name="Kim M.M."/>
            <person name="Siddiqi M.Z."/>
            <person name="Im W.T."/>
        </authorList>
    </citation>
    <scope>NUCLEOTIDE SEQUENCE [LARGE SCALE GENOMIC DNA]</scope>
    <source>
        <strain evidence="2 3">Gsoil 3017</strain>
    </source>
</reference>
<evidence type="ECO:0000313" key="2">
    <source>
        <dbReference type="EMBL" id="QEC63210.1"/>
    </source>
</evidence>
<dbReference type="OrthoDB" id="796539at2"/>
<feature type="signal peptide" evidence="1">
    <location>
        <begin position="1"/>
        <end position="20"/>
    </location>
</feature>
<protein>
    <recommendedName>
        <fullName evidence="4">Glycoside hydrolase</fullName>
    </recommendedName>
</protein>
<evidence type="ECO:0008006" key="4">
    <source>
        <dbReference type="Google" id="ProtNLM"/>
    </source>
</evidence>
<dbReference type="KEGG" id="mgin:FRZ54_11675"/>
<sequence length="122" mass="13115">MKRKTLITGALLCFVTVALAAIAGLSGKWKGSLKDPEGNDHNFHLVFNVDGEKLTGTAQAEGDPLDIQEGKVTGDDFKFKLTDPDGNVIPVYGKYVAAGDSVSLNFEEGAAKFHVTFLRDDK</sequence>
<evidence type="ECO:0000313" key="3">
    <source>
        <dbReference type="Proteomes" id="UP000321479"/>
    </source>
</evidence>
<gene>
    <name evidence="2" type="ORF">FRZ54_11675</name>
</gene>
<dbReference type="AlphaFoldDB" id="A0A5B8UVR2"/>
<proteinExistence type="predicted"/>
<organism evidence="2 3">
    <name type="scientific">Mucilaginibacter ginsenosidivorans</name>
    <dbReference type="NCBI Taxonomy" id="398053"/>
    <lineage>
        <taxon>Bacteria</taxon>
        <taxon>Pseudomonadati</taxon>
        <taxon>Bacteroidota</taxon>
        <taxon>Sphingobacteriia</taxon>
        <taxon>Sphingobacteriales</taxon>
        <taxon>Sphingobacteriaceae</taxon>
        <taxon>Mucilaginibacter</taxon>
    </lineage>
</organism>
<dbReference type="Proteomes" id="UP000321479">
    <property type="component" value="Chromosome"/>
</dbReference>
<feature type="chain" id="PRO_5023059819" description="Glycoside hydrolase" evidence="1">
    <location>
        <begin position="21"/>
        <end position="122"/>
    </location>
</feature>